<name>A0A2H3DCG0_ARMGA</name>
<evidence type="ECO:0000256" key="1">
    <source>
        <dbReference type="SAM" id="MobiDB-lite"/>
    </source>
</evidence>
<evidence type="ECO:0000313" key="2">
    <source>
        <dbReference type="EMBL" id="PBK89092.1"/>
    </source>
</evidence>
<dbReference type="Proteomes" id="UP000217790">
    <property type="component" value="Unassembled WGS sequence"/>
</dbReference>
<dbReference type="EMBL" id="KZ293670">
    <property type="protein sequence ID" value="PBK89092.1"/>
    <property type="molecule type" value="Genomic_DNA"/>
</dbReference>
<accession>A0A2H3DCG0</accession>
<organism evidence="2 3">
    <name type="scientific">Armillaria gallica</name>
    <name type="common">Bulbous honey fungus</name>
    <name type="synonym">Armillaria bulbosa</name>
    <dbReference type="NCBI Taxonomy" id="47427"/>
    <lineage>
        <taxon>Eukaryota</taxon>
        <taxon>Fungi</taxon>
        <taxon>Dikarya</taxon>
        <taxon>Basidiomycota</taxon>
        <taxon>Agaricomycotina</taxon>
        <taxon>Agaricomycetes</taxon>
        <taxon>Agaricomycetidae</taxon>
        <taxon>Agaricales</taxon>
        <taxon>Marasmiineae</taxon>
        <taxon>Physalacriaceae</taxon>
        <taxon>Armillaria</taxon>
    </lineage>
</organism>
<dbReference type="OrthoDB" id="3094560at2759"/>
<reference evidence="3" key="1">
    <citation type="journal article" date="2017" name="Nat. Ecol. Evol.">
        <title>Genome expansion and lineage-specific genetic innovations in the forest pathogenic fungi Armillaria.</title>
        <authorList>
            <person name="Sipos G."/>
            <person name="Prasanna A.N."/>
            <person name="Walter M.C."/>
            <person name="O'Connor E."/>
            <person name="Balint B."/>
            <person name="Krizsan K."/>
            <person name="Kiss B."/>
            <person name="Hess J."/>
            <person name="Varga T."/>
            <person name="Slot J."/>
            <person name="Riley R."/>
            <person name="Boka B."/>
            <person name="Rigling D."/>
            <person name="Barry K."/>
            <person name="Lee J."/>
            <person name="Mihaltcheva S."/>
            <person name="LaButti K."/>
            <person name="Lipzen A."/>
            <person name="Waldron R."/>
            <person name="Moloney N.M."/>
            <person name="Sperisen C."/>
            <person name="Kredics L."/>
            <person name="Vagvoelgyi C."/>
            <person name="Patrignani A."/>
            <person name="Fitzpatrick D."/>
            <person name="Nagy I."/>
            <person name="Doyle S."/>
            <person name="Anderson J.B."/>
            <person name="Grigoriev I.V."/>
            <person name="Gueldener U."/>
            <person name="Muensterkoetter M."/>
            <person name="Nagy L.G."/>
        </authorList>
    </citation>
    <scope>NUCLEOTIDE SEQUENCE [LARGE SCALE GENOMIC DNA]</scope>
    <source>
        <strain evidence="3">Ar21-2</strain>
    </source>
</reference>
<dbReference type="STRING" id="47427.A0A2H3DCG0"/>
<dbReference type="AlphaFoldDB" id="A0A2H3DCG0"/>
<evidence type="ECO:0000313" key="3">
    <source>
        <dbReference type="Proteomes" id="UP000217790"/>
    </source>
</evidence>
<proteinExistence type="predicted"/>
<gene>
    <name evidence="2" type="ORF">ARMGADRAFT_351727</name>
</gene>
<keyword evidence="3" id="KW-1185">Reference proteome</keyword>
<dbReference type="InParanoid" id="A0A2H3DCG0"/>
<sequence>MCHRDKIDPQRLGVCETSIRDILTNEKDIIVLPISGNSSCPDVSLKIFREGLSDYAPITQSASEDQDMPAAPQGGPSNIADPESQDTSNLSGLQLEESSAMSVEDYYATAEEEVGKTVEPNEPSEWMSRLIDGIDIVKSVIDECAGAHPAASIAWIIISPCINVSTSLIGSRTITS</sequence>
<protein>
    <submittedName>
        <fullName evidence="2">Uncharacterized protein</fullName>
    </submittedName>
</protein>
<feature type="region of interest" description="Disordered" evidence="1">
    <location>
        <begin position="62"/>
        <end position="92"/>
    </location>
</feature>